<dbReference type="Pfam" id="PF00990">
    <property type="entry name" value="GGDEF"/>
    <property type="match status" value="1"/>
</dbReference>
<feature type="domain" description="PAS" evidence="2">
    <location>
        <begin position="210"/>
        <end position="256"/>
    </location>
</feature>
<dbReference type="GO" id="GO:0003824">
    <property type="term" value="F:catalytic activity"/>
    <property type="evidence" value="ECO:0007669"/>
    <property type="project" value="UniProtKB-ARBA"/>
</dbReference>
<dbReference type="Proteomes" id="UP000307956">
    <property type="component" value="Unassembled WGS sequence"/>
</dbReference>
<accession>A0A4S4AWK1</accession>
<dbReference type="SMART" id="SM00091">
    <property type="entry name" value="PAS"/>
    <property type="match status" value="1"/>
</dbReference>
<dbReference type="Pfam" id="PF13426">
    <property type="entry name" value="PAS_9"/>
    <property type="match status" value="1"/>
</dbReference>
<feature type="domain" description="PAC" evidence="3">
    <location>
        <begin position="283"/>
        <end position="335"/>
    </location>
</feature>
<keyword evidence="1" id="KW-0812">Transmembrane</keyword>
<keyword evidence="1" id="KW-1133">Transmembrane helix</keyword>
<dbReference type="InterPro" id="IPR052163">
    <property type="entry name" value="DGC-Regulatory_Protein"/>
</dbReference>
<dbReference type="SMART" id="SM00086">
    <property type="entry name" value="PAC"/>
    <property type="match status" value="1"/>
</dbReference>
<feature type="transmembrane region" description="Helical" evidence="1">
    <location>
        <begin position="69"/>
        <end position="91"/>
    </location>
</feature>
<protein>
    <submittedName>
        <fullName evidence="5">Diguanylate cyclase</fullName>
    </submittedName>
</protein>
<dbReference type="EMBL" id="SSOD01000002">
    <property type="protein sequence ID" value="THF64267.1"/>
    <property type="molecule type" value="Genomic_DNA"/>
</dbReference>
<dbReference type="CDD" id="cd01949">
    <property type="entry name" value="GGDEF"/>
    <property type="match status" value="1"/>
</dbReference>
<dbReference type="Gene3D" id="3.30.450.20">
    <property type="entry name" value="PAS domain"/>
    <property type="match status" value="1"/>
</dbReference>
<dbReference type="InterPro" id="IPR043128">
    <property type="entry name" value="Rev_trsase/Diguanyl_cyclase"/>
</dbReference>
<dbReference type="FunFam" id="3.30.70.270:FF:000001">
    <property type="entry name" value="Diguanylate cyclase domain protein"/>
    <property type="match status" value="1"/>
</dbReference>
<dbReference type="SUPFAM" id="SSF55073">
    <property type="entry name" value="Nucleotide cyclase"/>
    <property type="match status" value="1"/>
</dbReference>
<dbReference type="InterPro" id="IPR000700">
    <property type="entry name" value="PAS-assoc_C"/>
</dbReference>
<evidence type="ECO:0000259" key="3">
    <source>
        <dbReference type="PROSITE" id="PS50113"/>
    </source>
</evidence>
<reference evidence="5 6" key="1">
    <citation type="submission" date="2019-04" db="EMBL/GenBank/DDBJ databases">
        <title>Azoarcus rhizosphaerae sp. nov. isolated from rhizosphere of Ficus religiosa.</title>
        <authorList>
            <person name="Lin S.-Y."/>
            <person name="Hameed A."/>
            <person name="Hsu Y.-H."/>
            <person name="Young C.-C."/>
        </authorList>
    </citation>
    <scope>NUCLEOTIDE SEQUENCE [LARGE SCALE GENOMIC DNA]</scope>
    <source>
        <strain evidence="5 6">CC-YHH848</strain>
    </source>
</reference>
<evidence type="ECO:0000313" key="5">
    <source>
        <dbReference type="EMBL" id="THF64267.1"/>
    </source>
</evidence>
<dbReference type="InterPro" id="IPR029787">
    <property type="entry name" value="Nucleotide_cyclase"/>
</dbReference>
<comment type="caution">
    <text evidence="5">The sequence shown here is derived from an EMBL/GenBank/DDBJ whole genome shotgun (WGS) entry which is preliminary data.</text>
</comment>
<dbReference type="InterPro" id="IPR000160">
    <property type="entry name" value="GGDEF_dom"/>
</dbReference>
<dbReference type="InterPro" id="IPR035965">
    <property type="entry name" value="PAS-like_dom_sf"/>
</dbReference>
<evidence type="ECO:0000256" key="1">
    <source>
        <dbReference type="SAM" id="Phobius"/>
    </source>
</evidence>
<dbReference type="PROSITE" id="PS50112">
    <property type="entry name" value="PAS"/>
    <property type="match status" value="1"/>
</dbReference>
<dbReference type="CDD" id="cd00130">
    <property type="entry name" value="PAS"/>
    <property type="match status" value="1"/>
</dbReference>
<dbReference type="NCBIfam" id="TIGR00254">
    <property type="entry name" value="GGDEF"/>
    <property type="match status" value="1"/>
</dbReference>
<dbReference type="PROSITE" id="PS50113">
    <property type="entry name" value="PAC"/>
    <property type="match status" value="1"/>
</dbReference>
<dbReference type="SMART" id="SM00267">
    <property type="entry name" value="GGDEF"/>
    <property type="match status" value="1"/>
</dbReference>
<evidence type="ECO:0000259" key="2">
    <source>
        <dbReference type="PROSITE" id="PS50112"/>
    </source>
</evidence>
<dbReference type="PROSITE" id="PS50887">
    <property type="entry name" value="GGDEF"/>
    <property type="match status" value="1"/>
</dbReference>
<name>A0A4S4AWK1_9RHOO</name>
<proteinExistence type="predicted"/>
<dbReference type="InterPro" id="IPR000014">
    <property type="entry name" value="PAS"/>
</dbReference>
<dbReference type="NCBIfam" id="TIGR00229">
    <property type="entry name" value="sensory_box"/>
    <property type="match status" value="1"/>
</dbReference>
<evidence type="ECO:0000313" key="6">
    <source>
        <dbReference type="Proteomes" id="UP000307956"/>
    </source>
</evidence>
<keyword evidence="6" id="KW-1185">Reference proteome</keyword>
<feature type="domain" description="GGDEF" evidence="4">
    <location>
        <begin position="367"/>
        <end position="500"/>
    </location>
</feature>
<dbReference type="SUPFAM" id="SSF55785">
    <property type="entry name" value="PYP-like sensor domain (PAS domain)"/>
    <property type="match status" value="1"/>
</dbReference>
<dbReference type="Gene3D" id="3.30.70.270">
    <property type="match status" value="1"/>
</dbReference>
<dbReference type="PANTHER" id="PTHR46663:SF3">
    <property type="entry name" value="SLL0267 PROTEIN"/>
    <property type="match status" value="1"/>
</dbReference>
<gene>
    <name evidence="5" type="ORF">E6O51_02815</name>
</gene>
<dbReference type="AlphaFoldDB" id="A0A4S4AWK1"/>
<organism evidence="5 6">
    <name type="scientific">Pseudothauera rhizosphaerae</name>
    <dbReference type="NCBI Taxonomy" id="2565932"/>
    <lineage>
        <taxon>Bacteria</taxon>
        <taxon>Pseudomonadati</taxon>
        <taxon>Pseudomonadota</taxon>
        <taxon>Betaproteobacteria</taxon>
        <taxon>Rhodocyclales</taxon>
        <taxon>Zoogloeaceae</taxon>
        <taxon>Pseudothauera</taxon>
    </lineage>
</organism>
<dbReference type="OrthoDB" id="42802at2"/>
<keyword evidence="1" id="KW-0472">Membrane</keyword>
<dbReference type="PANTHER" id="PTHR46663">
    <property type="entry name" value="DIGUANYLATE CYCLASE DGCT-RELATED"/>
    <property type="match status" value="1"/>
</dbReference>
<sequence length="503" mass="54220">MVDVRARYIMLLHVFARPSPMSRSTPAHMSTSPAPARAGRLAWAAVAGGLVRAGPVWGSGAGEGGLAPTVVAAGFLAIAMVAATIVVVRYVGRLRRRAAALDAACAADPGFVFVFRRTSSGAPRCVYRNPAAKRLCSESFTADPLRFAAELVAAAFADGQAHSNESALDTAAGRRTVRWSACAVADAVRPIRRVTLRGRDRTEARDDEAQRQLATAVLAQTRDCVLVTDATGRIVLVNQAFCDTTGYRREEVIGHSPSLLASGLHERSFFRAMWEALEHEGAWQGEVWNRRKNGDLFAEALSITALRDETGRVSHYVGVSSDITAQKAQTEQLQHLAHYDPLTHLANRALFHDRLGHAVYRADRTQGRIGVMFLDLDGFKAVNDSAGHDAGDHLLQEVARRLVASVRKADTVSRLGGDEFTILVEPVLEVNQIVAAAERIIAAVNRPVTVGEETFHVGVSIGIAVYPDHATSVDGLLECADHAMYQAKQQGKNRYVLHASGAA</sequence>
<evidence type="ECO:0000259" key="4">
    <source>
        <dbReference type="PROSITE" id="PS50887"/>
    </source>
</evidence>
<dbReference type="InterPro" id="IPR001610">
    <property type="entry name" value="PAC"/>
</dbReference>